<dbReference type="EMBL" id="FNPI01000014">
    <property type="protein sequence ID" value="SDZ48438.1"/>
    <property type="molecule type" value="Genomic_DNA"/>
</dbReference>
<reference evidence="2" key="1">
    <citation type="submission" date="2016-10" db="EMBL/GenBank/DDBJ databases">
        <authorList>
            <person name="Varghese N."/>
            <person name="Submissions S."/>
        </authorList>
    </citation>
    <scope>NUCLEOTIDE SEQUENCE [LARGE SCALE GENOMIC DNA]</scope>
    <source>
        <strain evidence="2">SP</strain>
    </source>
</reference>
<proteinExistence type="predicted"/>
<name>A0A1H3TEX3_9BACI</name>
<evidence type="ECO:0000313" key="2">
    <source>
        <dbReference type="Proteomes" id="UP000198935"/>
    </source>
</evidence>
<dbReference type="Proteomes" id="UP000198935">
    <property type="component" value="Unassembled WGS sequence"/>
</dbReference>
<dbReference type="STRING" id="1503961.SAMN05421736_11453"/>
<protein>
    <submittedName>
        <fullName evidence="1">Uncharacterized protein</fullName>
    </submittedName>
</protein>
<dbReference type="AlphaFoldDB" id="A0A1H3TEX3"/>
<organism evidence="1 2">
    <name type="scientific">Evansella caseinilytica</name>
    <dbReference type="NCBI Taxonomy" id="1503961"/>
    <lineage>
        <taxon>Bacteria</taxon>
        <taxon>Bacillati</taxon>
        <taxon>Bacillota</taxon>
        <taxon>Bacilli</taxon>
        <taxon>Bacillales</taxon>
        <taxon>Bacillaceae</taxon>
        <taxon>Evansella</taxon>
    </lineage>
</organism>
<sequence length="237" mass="26878">MKKNICALVQKDNRSARWGSNTNRAHGSLAKKQSAPLLVSRTFQKLNTGPLKHSLAGVLMCLCLTLVLSGCNDTNHLEKSNNYTSEDLQAAKEEEEALLNMPKYSIMADEITKEFRDNDKLSYKEDPADDSVILKYRSTKGYYEFDYGVANDDEPVSTIYFTIYASNPVEDEALMKELTSTLKQLLTLLGEEYKEEIIIQALSDLTSTDNFTYSDTTVLYSDILEDNRTVDFRLYAR</sequence>
<gene>
    <name evidence="1" type="ORF">SAMN05421736_11453</name>
</gene>
<evidence type="ECO:0000313" key="1">
    <source>
        <dbReference type="EMBL" id="SDZ48438.1"/>
    </source>
</evidence>
<accession>A0A1H3TEX3</accession>
<keyword evidence="2" id="KW-1185">Reference proteome</keyword>